<dbReference type="AlphaFoldDB" id="A0A0A8Y293"/>
<reference evidence="1" key="2">
    <citation type="journal article" date="2015" name="Data Brief">
        <title>Shoot transcriptome of the giant reed, Arundo donax.</title>
        <authorList>
            <person name="Barrero R.A."/>
            <person name="Guerrero F.D."/>
            <person name="Moolhuijzen P."/>
            <person name="Goolsby J.A."/>
            <person name="Tidwell J."/>
            <person name="Bellgard S.E."/>
            <person name="Bellgard M.I."/>
        </authorList>
    </citation>
    <scope>NUCLEOTIDE SEQUENCE</scope>
    <source>
        <tissue evidence="1">Shoot tissue taken approximately 20 cm above the soil surface</tissue>
    </source>
</reference>
<organism evidence="1">
    <name type="scientific">Arundo donax</name>
    <name type="common">Giant reed</name>
    <name type="synonym">Donax arundinaceus</name>
    <dbReference type="NCBI Taxonomy" id="35708"/>
    <lineage>
        <taxon>Eukaryota</taxon>
        <taxon>Viridiplantae</taxon>
        <taxon>Streptophyta</taxon>
        <taxon>Embryophyta</taxon>
        <taxon>Tracheophyta</taxon>
        <taxon>Spermatophyta</taxon>
        <taxon>Magnoliopsida</taxon>
        <taxon>Liliopsida</taxon>
        <taxon>Poales</taxon>
        <taxon>Poaceae</taxon>
        <taxon>PACMAD clade</taxon>
        <taxon>Arundinoideae</taxon>
        <taxon>Arundineae</taxon>
        <taxon>Arundo</taxon>
    </lineage>
</organism>
<proteinExistence type="predicted"/>
<sequence>MAITRDQQVVRLQVTVDHIHGMQVL</sequence>
<name>A0A0A8Y293_ARUDO</name>
<evidence type="ECO:0000313" key="1">
    <source>
        <dbReference type="EMBL" id="JAD19305.1"/>
    </source>
</evidence>
<dbReference type="EMBL" id="GBRH01278590">
    <property type="protein sequence ID" value="JAD19305.1"/>
    <property type="molecule type" value="Transcribed_RNA"/>
</dbReference>
<accession>A0A0A8Y293</accession>
<protein>
    <submittedName>
        <fullName evidence="1">Uncharacterized protein</fullName>
    </submittedName>
</protein>
<reference evidence="1" key="1">
    <citation type="submission" date="2014-09" db="EMBL/GenBank/DDBJ databases">
        <authorList>
            <person name="Magalhaes I.L.F."/>
            <person name="Oliveira U."/>
            <person name="Santos F.R."/>
            <person name="Vidigal T.H.D.A."/>
            <person name="Brescovit A.D."/>
            <person name="Santos A.J."/>
        </authorList>
    </citation>
    <scope>NUCLEOTIDE SEQUENCE</scope>
    <source>
        <tissue evidence="1">Shoot tissue taken approximately 20 cm above the soil surface</tissue>
    </source>
</reference>